<reference evidence="1" key="1">
    <citation type="submission" date="2009-08" db="EMBL/GenBank/DDBJ databases">
        <authorList>
            <person name="Weinstock G."/>
            <person name="Sodergren E."/>
            <person name="Clifton S."/>
            <person name="Fulton L."/>
            <person name="Fulton B."/>
            <person name="Courtney L."/>
            <person name="Fronick C."/>
            <person name="Harrison M."/>
            <person name="Strong C."/>
            <person name="Farmer C."/>
            <person name="Delahaunty K."/>
            <person name="Markovic C."/>
            <person name="Hall O."/>
            <person name="Minx P."/>
            <person name="Tomlinson C."/>
            <person name="Mitreva M."/>
            <person name="Nelson J."/>
            <person name="Hou S."/>
            <person name="Wollam A."/>
            <person name="Pepin K.H."/>
            <person name="Johnson M."/>
            <person name="Bhonagiri V."/>
            <person name="Nash W.E."/>
            <person name="Warren W."/>
            <person name="Chinwalla A."/>
            <person name="Mardis E.R."/>
            <person name="Wilson R.K."/>
        </authorList>
    </citation>
    <scope>NUCLEOTIDE SEQUENCE [LARGE SCALE GENOMIC DNA]</scope>
    <source>
        <strain evidence="1">A2-165</strain>
    </source>
</reference>
<dbReference type="HOGENOM" id="CLU_3216518_0_0_9"/>
<dbReference type="AlphaFoldDB" id="C7H5J5"/>
<dbReference type="Proteomes" id="UP000004619">
    <property type="component" value="Unassembled WGS sequence"/>
</dbReference>
<keyword evidence="2" id="KW-1185">Reference proteome</keyword>
<gene>
    <name evidence="1" type="ORF">FAEPRAA2165_01566</name>
</gene>
<accession>C7H5J5</accession>
<evidence type="ECO:0000313" key="2">
    <source>
        <dbReference type="Proteomes" id="UP000004619"/>
    </source>
</evidence>
<protein>
    <submittedName>
        <fullName evidence="1">Uncharacterized protein</fullName>
    </submittedName>
</protein>
<comment type="caution">
    <text evidence="1">The sequence shown here is derived from an EMBL/GenBank/DDBJ whole genome shotgun (WGS) entry which is preliminary data.</text>
</comment>
<organism evidence="1 2">
    <name type="scientific">Faecalibacterium duncaniae (strain DSM 17677 / JCM 31915 / A2-165)</name>
    <name type="common">Faecalibacterium prausnitzii</name>
    <dbReference type="NCBI Taxonomy" id="411483"/>
    <lineage>
        <taxon>Bacteria</taxon>
        <taxon>Bacillati</taxon>
        <taxon>Bacillota</taxon>
        <taxon>Clostridia</taxon>
        <taxon>Eubacteriales</taxon>
        <taxon>Oscillospiraceae</taxon>
        <taxon>Faecalibacterium</taxon>
    </lineage>
</organism>
<sequence>MDCFCYRNTFAPKFRKLFFRLCHDVFFISPFCTKIKSYFYRKLG</sequence>
<evidence type="ECO:0000313" key="1">
    <source>
        <dbReference type="EMBL" id="EEU96788.1"/>
    </source>
</evidence>
<dbReference type="STRING" id="411483.FAEPRAA2165_01566"/>
<name>C7H5J5_FAED2</name>
<proteinExistence type="predicted"/>
<dbReference type="EMBL" id="ACOP02000044">
    <property type="protein sequence ID" value="EEU96788.1"/>
    <property type="molecule type" value="Genomic_DNA"/>
</dbReference>